<keyword evidence="2 9" id="KW-0812">Transmembrane</keyword>
<feature type="transmembrane region" description="Helical" evidence="9">
    <location>
        <begin position="63"/>
        <end position="83"/>
    </location>
</feature>
<dbReference type="AlphaFoldDB" id="A0A9D4KJG7"/>
<dbReference type="PRINTS" id="PR00237">
    <property type="entry name" value="GPCRRHODOPSN"/>
</dbReference>
<proteinExistence type="predicted"/>
<reference evidence="11" key="1">
    <citation type="journal article" date="2019" name="bioRxiv">
        <title>The Genome of the Zebra Mussel, Dreissena polymorpha: A Resource for Invasive Species Research.</title>
        <authorList>
            <person name="McCartney M.A."/>
            <person name="Auch B."/>
            <person name="Kono T."/>
            <person name="Mallez S."/>
            <person name="Zhang Y."/>
            <person name="Obille A."/>
            <person name="Becker A."/>
            <person name="Abrahante J.E."/>
            <person name="Garbe J."/>
            <person name="Badalamenti J.P."/>
            <person name="Herman A."/>
            <person name="Mangelson H."/>
            <person name="Liachko I."/>
            <person name="Sullivan S."/>
            <person name="Sone E.D."/>
            <person name="Koren S."/>
            <person name="Silverstein K.A.T."/>
            <person name="Beckman K.B."/>
            <person name="Gohl D.M."/>
        </authorList>
    </citation>
    <scope>NUCLEOTIDE SEQUENCE</scope>
    <source>
        <strain evidence="11">Duluth1</strain>
        <tissue evidence="11">Whole animal</tissue>
    </source>
</reference>
<evidence type="ECO:0000256" key="2">
    <source>
        <dbReference type="ARBA" id="ARBA00022692"/>
    </source>
</evidence>
<evidence type="ECO:0000256" key="1">
    <source>
        <dbReference type="ARBA" id="ARBA00004141"/>
    </source>
</evidence>
<dbReference type="SUPFAM" id="SSF81321">
    <property type="entry name" value="Family A G protein-coupled receptor-like"/>
    <property type="match status" value="1"/>
</dbReference>
<evidence type="ECO:0000256" key="3">
    <source>
        <dbReference type="ARBA" id="ARBA00022989"/>
    </source>
</evidence>
<dbReference type="PROSITE" id="PS50262">
    <property type="entry name" value="G_PROTEIN_RECEP_F1_2"/>
    <property type="match status" value="1"/>
</dbReference>
<name>A0A9D4KJG7_DREPO</name>
<evidence type="ECO:0000256" key="4">
    <source>
        <dbReference type="ARBA" id="ARBA00023040"/>
    </source>
</evidence>
<gene>
    <name evidence="11" type="ORF">DPMN_114441</name>
</gene>
<keyword evidence="6" id="KW-0675">Receptor</keyword>
<dbReference type="GO" id="GO:0004930">
    <property type="term" value="F:G protein-coupled receptor activity"/>
    <property type="evidence" value="ECO:0007669"/>
    <property type="project" value="UniProtKB-KW"/>
</dbReference>
<dbReference type="GO" id="GO:0005886">
    <property type="term" value="C:plasma membrane"/>
    <property type="evidence" value="ECO:0007669"/>
    <property type="project" value="TreeGrafter"/>
</dbReference>
<dbReference type="Gene3D" id="1.20.1070.10">
    <property type="entry name" value="Rhodopsin 7-helix transmembrane proteins"/>
    <property type="match status" value="1"/>
</dbReference>
<organism evidence="11 12">
    <name type="scientific">Dreissena polymorpha</name>
    <name type="common">Zebra mussel</name>
    <name type="synonym">Mytilus polymorpha</name>
    <dbReference type="NCBI Taxonomy" id="45954"/>
    <lineage>
        <taxon>Eukaryota</taxon>
        <taxon>Metazoa</taxon>
        <taxon>Spiralia</taxon>
        <taxon>Lophotrochozoa</taxon>
        <taxon>Mollusca</taxon>
        <taxon>Bivalvia</taxon>
        <taxon>Autobranchia</taxon>
        <taxon>Heteroconchia</taxon>
        <taxon>Euheterodonta</taxon>
        <taxon>Imparidentia</taxon>
        <taxon>Neoheterodontei</taxon>
        <taxon>Myida</taxon>
        <taxon>Dreissenoidea</taxon>
        <taxon>Dreissenidae</taxon>
        <taxon>Dreissena</taxon>
    </lineage>
</organism>
<dbReference type="PANTHER" id="PTHR45695">
    <property type="entry name" value="LEUCOKININ RECEPTOR-RELATED"/>
    <property type="match status" value="1"/>
</dbReference>
<dbReference type="InterPro" id="IPR000276">
    <property type="entry name" value="GPCR_Rhodpsn"/>
</dbReference>
<keyword evidence="7" id="KW-0807">Transducer</keyword>
<evidence type="ECO:0000259" key="10">
    <source>
        <dbReference type="PROSITE" id="PS50262"/>
    </source>
</evidence>
<dbReference type="Pfam" id="PF00001">
    <property type="entry name" value="7tm_1"/>
    <property type="match status" value="1"/>
</dbReference>
<evidence type="ECO:0000313" key="12">
    <source>
        <dbReference type="Proteomes" id="UP000828390"/>
    </source>
</evidence>
<dbReference type="EMBL" id="JAIWYP010000004">
    <property type="protein sequence ID" value="KAH3840983.1"/>
    <property type="molecule type" value="Genomic_DNA"/>
</dbReference>
<dbReference type="PANTHER" id="PTHR45695:SF9">
    <property type="entry name" value="LEUCOKININ RECEPTOR"/>
    <property type="match status" value="1"/>
</dbReference>
<dbReference type="InterPro" id="IPR017452">
    <property type="entry name" value="GPCR_Rhodpsn_7TM"/>
</dbReference>
<comment type="subcellular location">
    <subcellularLocation>
        <location evidence="1">Membrane</location>
        <topology evidence="1">Multi-pass membrane protein</topology>
    </subcellularLocation>
</comment>
<accession>A0A9D4KJG7</accession>
<feature type="domain" description="G-protein coupled receptors family 1 profile" evidence="10">
    <location>
        <begin position="44"/>
        <end position="313"/>
    </location>
</feature>
<keyword evidence="3 9" id="KW-1133">Transmembrane helix</keyword>
<feature type="transmembrane region" description="Helical" evidence="9">
    <location>
        <begin position="200"/>
        <end position="226"/>
    </location>
</feature>
<feature type="transmembrane region" description="Helical" evidence="9">
    <location>
        <begin position="103"/>
        <end position="130"/>
    </location>
</feature>
<evidence type="ECO:0000256" key="8">
    <source>
        <dbReference type="SAM" id="MobiDB-lite"/>
    </source>
</evidence>
<reference evidence="11" key="2">
    <citation type="submission" date="2020-11" db="EMBL/GenBank/DDBJ databases">
        <authorList>
            <person name="McCartney M.A."/>
            <person name="Auch B."/>
            <person name="Kono T."/>
            <person name="Mallez S."/>
            <person name="Becker A."/>
            <person name="Gohl D.M."/>
            <person name="Silverstein K.A.T."/>
            <person name="Koren S."/>
            <person name="Bechman K.B."/>
            <person name="Herman A."/>
            <person name="Abrahante J.E."/>
            <person name="Garbe J."/>
        </authorList>
    </citation>
    <scope>NUCLEOTIDE SEQUENCE</scope>
    <source>
        <strain evidence="11">Duluth1</strain>
        <tissue evidence="11">Whole animal</tissue>
    </source>
</reference>
<feature type="transmembrane region" description="Helical" evidence="9">
    <location>
        <begin position="28"/>
        <end position="51"/>
    </location>
</feature>
<feature type="region of interest" description="Disordered" evidence="8">
    <location>
        <begin position="355"/>
        <end position="387"/>
    </location>
</feature>
<sequence length="387" mass="43812">MEGSTDPGKMVHVGHEESVDEQAMIHSLLQSVIAGLIGVVSITGNMIAFVTLVNNRRVIRTPIYIVIGGLALTDILNTALNVPEEIINKAEKGDLKSELWCKIFGYLFNSVQYITPFHIVVLAVFRGILLTARDHHGPTSKIAFLTCIILWIVSLLANIPMINHSKLTIQSTCAASFDGAENPGFNFGKSEPVVQRTEELYILLSAAFSYFLPLVLIFVIYLVTGYMSQRYFEDSYSPRERRLSKMITYIIYVFALCRLPDEMVTLLVHFQLKNTDFVIALSTDINKLTVWFRVREYLSILAMLDCALRPVIYATMSQEFGAVYDSIINCRYCKKEDDDDLDPQPLRRRRQEIEEVIQSANHGPSEVETPLRPSIEVQDYDAERDIG</sequence>
<evidence type="ECO:0000256" key="9">
    <source>
        <dbReference type="SAM" id="Phobius"/>
    </source>
</evidence>
<keyword evidence="12" id="KW-1185">Reference proteome</keyword>
<protein>
    <recommendedName>
        <fullName evidence="10">G-protein coupled receptors family 1 profile domain-containing protein</fullName>
    </recommendedName>
</protein>
<evidence type="ECO:0000313" key="11">
    <source>
        <dbReference type="EMBL" id="KAH3840983.1"/>
    </source>
</evidence>
<evidence type="ECO:0000256" key="5">
    <source>
        <dbReference type="ARBA" id="ARBA00023136"/>
    </source>
</evidence>
<feature type="transmembrane region" description="Helical" evidence="9">
    <location>
        <begin position="142"/>
        <end position="162"/>
    </location>
</feature>
<dbReference type="Proteomes" id="UP000828390">
    <property type="component" value="Unassembled WGS sequence"/>
</dbReference>
<evidence type="ECO:0000256" key="7">
    <source>
        <dbReference type="ARBA" id="ARBA00023224"/>
    </source>
</evidence>
<keyword evidence="4" id="KW-0297">G-protein coupled receptor</keyword>
<dbReference type="CDD" id="cd00637">
    <property type="entry name" value="7tm_classA_rhodopsin-like"/>
    <property type="match status" value="1"/>
</dbReference>
<evidence type="ECO:0000256" key="6">
    <source>
        <dbReference type="ARBA" id="ARBA00023170"/>
    </source>
</evidence>
<comment type="caution">
    <text evidence="11">The sequence shown here is derived from an EMBL/GenBank/DDBJ whole genome shotgun (WGS) entry which is preliminary data.</text>
</comment>
<keyword evidence="5 9" id="KW-0472">Membrane</keyword>
<dbReference type="OrthoDB" id="6142583at2759"/>